<evidence type="ECO:0000259" key="3">
    <source>
        <dbReference type="PROSITE" id="PS51998"/>
    </source>
</evidence>
<dbReference type="CDD" id="cd10567">
    <property type="entry name" value="SWIB-MDM2_like"/>
    <property type="match status" value="1"/>
</dbReference>
<feature type="compositionally biased region" description="Polar residues" evidence="1">
    <location>
        <begin position="96"/>
        <end position="105"/>
    </location>
</feature>
<dbReference type="InterPro" id="IPR014876">
    <property type="entry name" value="DEK_C"/>
</dbReference>
<dbReference type="InterPro" id="IPR036885">
    <property type="entry name" value="SWIB_MDM2_dom_sf"/>
</dbReference>
<feature type="compositionally biased region" description="Basic residues" evidence="1">
    <location>
        <begin position="135"/>
        <end position="145"/>
    </location>
</feature>
<feature type="compositionally biased region" description="Acidic residues" evidence="1">
    <location>
        <begin position="72"/>
        <end position="85"/>
    </location>
</feature>
<feature type="region of interest" description="Disordered" evidence="1">
    <location>
        <begin position="61"/>
        <end position="155"/>
    </location>
</feature>
<organism evidence="4">
    <name type="scientific">Pectinophora gossypiella</name>
    <name type="common">Cotton pink bollworm</name>
    <name type="synonym">Depressaria gossypiella</name>
    <dbReference type="NCBI Taxonomy" id="13191"/>
    <lineage>
        <taxon>Eukaryota</taxon>
        <taxon>Metazoa</taxon>
        <taxon>Ecdysozoa</taxon>
        <taxon>Arthropoda</taxon>
        <taxon>Hexapoda</taxon>
        <taxon>Insecta</taxon>
        <taxon>Pterygota</taxon>
        <taxon>Neoptera</taxon>
        <taxon>Endopterygota</taxon>
        <taxon>Lepidoptera</taxon>
        <taxon>Glossata</taxon>
        <taxon>Ditrysia</taxon>
        <taxon>Gelechioidea</taxon>
        <taxon>Gelechiidae</taxon>
        <taxon>Apatetrinae</taxon>
        <taxon>Pectinophora</taxon>
    </lineage>
</organism>
<evidence type="ECO:0000256" key="1">
    <source>
        <dbReference type="SAM" id="MobiDB-lite"/>
    </source>
</evidence>
<dbReference type="AlphaFoldDB" id="A0A1E1W285"/>
<proteinExistence type="predicted"/>
<dbReference type="SUPFAM" id="SSF109715">
    <property type="entry name" value="DEK C-terminal domain"/>
    <property type="match status" value="1"/>
</dbReference>
<dbReference type="PANTHER" id="PTHR13844">
    <property type="entry name" value="SWI/SNF-RELATED MATRIX-ASSOCIATED ACTIN-DEPENDENT REGULATOR OF CHROMATIN SUBFAMILY D"/>
    <property type="match status" value="1"/>
</dbReference>
<dbReference type="InterPro" id="IPR003121">
    <property type="entry name" value="SWIB_MDM2_domain"/>
</dbReference>
<dbReference type="PROSITE" id="PS51998">
    <property type="entry name" value="DEK_C"/>
    <property type="match status" value="1"/>
</dbReference>
<dbReference type="Pfam" id="PF02201">
    <property type="entry name" value="SWIB"/>
    <property type="match status" value="1"/>
</dbReference>
<sequence length="231" mass="26209">MADVKEKTSADISEEELKTEIEKILKDADLATTYTKSVIQKLEKNLGIELKDKKKMIDQMVMDYVNSQDSDNSAEESGGDSEDSDEPRPKRKQQRATRSGSGKSNVDNDEEEEERPKKRKKKGSDDNWGSSGKKAAPKTKAKKAAGGRGKSSGYTRAYKLSPALSELMGKDEMPRHEVVKRVWEIIKEKQLYDPNNKQFAICDDALLKVFGTKRFRTFGMMKYLKTHFLDE</sequence>
<dbReference type="Pfam" id="PF08766">
    <property type="entry name" value="DEK_C"/>
    <property type="match status" value="1"/>
</dbReference>
<gene>
    <name evidence="4" type="ORF">g.16240</name>
</gene>
<reference evidence="4" key="1">
    <citation type="submission" date="2015-09" db="EMBL/GenBank/DDBJ databases">
        <title>De novo assembly of Pectinophora gossypiella (Pink Bollworm) gut transcriptome.</title>
        <authorList>
            <person name="Tassone E.E."/>
        </authorList>
    </citation>
    <scope>NUCLEOTIDE SEQUENCE</scope>
</reference>
<dbReference type="Gene3D" id="1.10.10.60">
    <property type="entry name" value="Homeodomain-like"/>
    <property type="match status" value="1"/>
</dbReference>
<dbReference type="PROSITE" id="PS51925">
    <property type="entry name" value="SWIB_MDM2"/>
    <property type="match status" value="1"/>
</dbReference>
<dbReference type="SMART" id="SM00151">
    <property type="entry name" value="SWIB"/>
    <property type="match status" value="1"/>
</dbReference>
<dbReference type="Gene3D" id="1.10.245.10">
    <property type="entry name" value="SWIB/MDM2 domain"/>
    <property type="match status" value="1"/>
</dbReference>
<evidence type="ECO:0000259" key="2">
    <source>
        <dbReference type="PROSITE" id="PS51925"/>
    </source>
</evidence>
<accession>A0A1E1W285</accession>
<dbReference type="SUPFAM" id="SSF47592">
    <property type="entry name" value="SWIB/MDM2 domain"/>
    <property type="match status" value="1"/>
</dbReference>
<protein>
    <submittedName>
        <fullName evidence="4">Uncharacterized protein</fullName>
    </submittedName>
</protein>
<evidence type="ECO:0000313" key="4">
    <source>
        <dbReference type="EMBL" id="JAT81096.1"/>
    </source>
</evidence>
<dbReference type="OrthoDB" id="10251073at2759"/>
<dbReference type="InterPro" id="IPR019835">
    <property type="entry name" value="SWIB_domain"/>
</dbReference>
<name>A0A1E1W285_PECGO</name>
<feature type="domain" description="DEK-C" evidence="3">
    <location>
        <begin position="11"/>
        <end position="66"/>
    </location>
</feature>
<feature type="domain" description="DM2" evidence="2">
    <location>
        <begin position="153"/>
        <end position="230"/>
    </location>
</feature>
<dbReference type="EMBL" id="GDQN01009958">
    <property type="protein sequence ID" value="JAT81096.1"/>
    <property type="molecule type" value="Transcribed_RNA"/>
</dbReference>